<dbReference type="GO" id="GO:0003886">
    <property type="term" value="F:DNA (cytosine-5-)-methyltransferase activity"/>
    <property type="evidence" value="ECO:0007669"/>
    <property type="project" value="UniProtKB-EC"/>
</dbReference>
<dbReference type="PANTHER" id="PTHR23068">
    <property type="entry name" value="DNA CYTOSINE-5- -METHYLTRANSFERASE 3-RELATED"/>
    <property type="match status" value="1"/>
</dbReference>
<dbReference type="InterPro" id="IPR018117">
    <property type="entry name" value="C5_DNA_meth_AS"/>
</dbReference>
<evidence type="ECO:0000313" key="13">
    <source>
        <dbReference type="Proteomes" id="UP000541444"/>
    </source>
</evidence>
<evidence type="ECO:0000256" key="3">
    <source>
        <dbReference type="ARBA" id="ARBA00022603"/>
    </source>
</evidence>
<comment type="caution">
    <text evidence="12">The sequence shown here is derived from an EMBL/GenBank/DDBJ whole genome shotgun (WGS) entry which is preliminary data.</text>
</comment>
<dbReference type="InterPro" id="IPR050390">
    <property type="entry name" value="C5-Methyltransferase"/>
</dbReference>
<evidence type="ECO:0000256" key="2">
    <source>
        <dbReference type="ARBA" id="ARBA00011975"/>
    </source>
</evidence>
<dbReference type="InterPro" id="IPR001525">
    <property type="entry name" value="C5_MeTfrase"/>
</dbReference>
<dbReference type="GO" id="GO:0032259">
    <property type="term" value="P:methylation"/>
    <property type="evidence" value="ECO:0007669"/>
    <property type="project" value="UniProtKB-KW"/>
</dbReference>
<feature type="region of interest" description="Disordered" evidence="10">
    <location>
        <begin position="101"/>
        <end position="120"/>
    </location>
</feature>
<evidence type="ECO:0000256" key="4">
    <source>
        <dbReference type="ARBA" id="ARBA00022679"/>
    </source>
</evidence>
<comment type="similarity">
    <text evidence="9">Belongs to the class I-like SAM-binding methyltransferase superfamily. C5-methyltransferase family.</text>
</comment>
<dbReference type="OrthoDB" id="641149at2759"/>
<comment type="subcellular location">
    <subcellularLocation>
        <location evidence="1">Nucleus</location>
    </subcellularLocation>
</comment>
<accession>A0A7J7NDJ4</accession>
<dbReference type="PANTHER" id="PTHR23068:SF25">
    <property type="entry name" value="DNA (CYTOSINE-5)-METHYLTRANSFERASE DRM2"/>
    <property type="match status" value="1"/>
</dbReference>
<dbReference type="EMBL" id="JACGCM010000855">
    <property type="protein sequence ID" value="KAF6165309.1"/>
    <property type="molecule type" value="Genomic_DNA"/>
</dbReference>
<name>A0A7J7NDJ4_9MAGN</name>
<dbReference type="EC" id="2.1.1.37" evidence="2"/>
<dbReference type="InterPro" id="IPR029063">
    <property type="entry name" value="SAM-dependent_MTases_sf"/>
</dbReference>
<keyword evidence="7" id="KW-0238">DNA-binding</keyword>
<feature type="domain" description="SAM-dependent MTase DRM-type" evidence="11">
    <location>
        <begin position="135"/>
        <end position="463"/>
    </location>
</feature>
<gene>
    <name evidence="12" type="ORF">GIB67_042725</name>
</gene>
<dbReference type="AlphaFoldDB" id="A0A7J7NDJ4"/>
<dbReference type="GO" id="GO:0005634">
    <property type="term" value="C:nucleus"/>
    <property type="evidence" value="ECO:0007669"/>
    <property type="project" value="UniProtKB-SubCell"/>
</dbReference>
<dbReference type="SUPFAM" id="SSF53335">
    <property type="entry name" value="S-adenosyl-L-methionine-dependent methyltransferases"/>
    <property type="match status" value="2"/>
</dbReference>
<keyword evidence="4 9" id="KW-0808">Transferase</keyword>
<evidence type="ECO:0000256" key="8">
    <source>
        <dbReference type="ARBA" id="ARBA00023242"/>
    </source>
</evidence>
<dbReference type="PROSITE" id="PS51679">
    <property type="entry name" value="SAM_MT_C5"/>
    <property type="match status" value="1"/>
</dbReference>
<protein>
    <recommendedName>
        <fullName evidence="2">DNA (cytosine-5-)-methyltransferase</fullName>
        <ecNumber evidence="2">2.1.1.37</ecNumber>
    </recommendedName>
</protein>
<evidence type="ECO:0000256" key="10">
    <source>
        <dbReference type="SAM" id="MobiDB-lite"/>
    </source>
</evidence>
<evidence type="ECO:0000256" key="7">
    <source>
        <dbReference type="ARBA" id="ARBA00023125"/>
    </source>
</evidence>
<evidence type="ECO:0000256" key="5">
    <source>
        <dbReference type="ARBA" id="ARBA00022691"/>
    </source>
</evidence>
<keyword evidence="5 9" id="KW-0949">S-adenosyl-L-methionine</keyword>
<feature type="non-terminal residue" evidence="12">
    <location>
        <position position="1"/>
    </location>
</feature>
<reference evidence="12 13" key="1">
    <citation type="journal article" date="2020" name="IScience">
        <title>Genome Sequencing of the Endangered Kingdonia uniflora (Circaeasteraceae, Ranunculales) Reveals Potential Mechanisms of Evolutionary Specialization.</title>
        <authorList>
            <person name="Sun Y."/>
            <person name="Deng T."/>
            <person name="Zhang A."/>
            <person name="Moore M.J."/>
            <person name="Landis J.B."/>
            <person name="Lin N."/>
            <person name="Zhang H."/>
            <person name="Zhang X."/>
            <person name="Huang J."/>
            <person name="Zhang X."/>
            <person name="Sun H."/>
            <person name="Wang H."/>
        </authorList>
    </citation>
    <scope>NUCLEOTIDE SEQUENCE [LARGE SCALE GENOMIC DNA]</scope>
    <source>
        <strain evidence="12">TB1705</strain>
        <tissue evidence="12">Leaf</tissue>
    </source>
</reference>
<keyword evidence="8" id="KW-0539">Nucleus</keyword>
<evidence type="ECO:0000256" key="6">
    <source>
        <dbReference type="ARBA" id="ARBA00022737"/>
    </source>
</evidence>
<keyword evidence="6" id="KW-0677">Repeat</keyword>
<keyword evidence="13" id="KW-1185">Reference proteome</keyword>
<evidence type="ECO:0000259" key="11">
    <source>
        <dbReference type="PROSITE" id="PS51680"/>
    </source>
</evidence>
<evidence type="ECO:0000256" key="1">
    <source>
        <dbReference type="ARBA" id="ARBA00004123"/>
    </source>
</evidence>
<proteinExistence type="inferred from homology"/>
<evidence type="ECO:0000313" key="12">
    <source>
        <dbReference type="EMBL" id="KAF6165309.1"/>
    </source>
</evidence>
<organism evidence="12 13">
    <name type="scientific">Kingdonia uniflora</name>
    <dbReference type="NCBI Taxonomy" id="39325"/>
    <lineage>
        <taxon>Eukaryota</taxon>
        <taxon>Viridiplantae</taxon>
        <taxon>Streptophyta</taxon>
        <taxon>Embryophyta</taxon>
        <taxon>Tracheophyta</taxon>
        <taxon>Spermatophyta</taxon>
        <taxon>Magnoliopsida</taxon>
        <taxon>Ranunculales</taxon>
        <taxon>Circaeasteraceae</taxon>
        <taxon>Kingdonia</taxon>
    </lineage>
</organism>
<sequence>DNMDNLTGRELILKLLEDMGYPQNEASIALDRCGSDASIAELIDCISAAQIARAFDYDDHREKVPYPRINEEKGQGRVYSVPPGDKKRRLCEAQIRERKREKRYENKHEDEDDDAIHLPNPMTGFGLPGETWRGVPRTIPKAAMGPPYFYFENVALAPKGVWQAMTRFLFDIEPEFVDSQFFCAANRKRGYIHNLPINGRFRIEPIPEQTIHTAFPSTREWWPSWDHRTKLNCIQTCQGSAKLTERIRKALEGYDVTPPVKVQKYVMSECKRWNLVWVGKNSAVPLECSEIEMLLGFPRNHTRGVGSIQNRLKGLGNSFQVDTVAYHLSVLKKMFPNGLNVLSLFSGIGGTEVALHRLGIPLKNVVSVEICEESRNIVKRWWEQTGQQGNLIHVDDVQDVDADKLHHFISEFGGFDLVIGGSPCNNISGSNRYHRNGLEGSHSSLFHDYVRILNTVKLFMGRT</sequence>
<dbReference type="GO" id="GO:0003677">
    <property type="term" value="F:DNA binding"/>
    <property type="evidence" value="ECO:0007669"/>
    <property type="project" value="UniProtKB-KW"/>
</dbReference>
<dbReference type="PROSITE" id="PS51680">
    <property type="entry name" value="SAM_MT_DRM"/>
    <property type="match status" value="1"/>
</dbReference>
<dbReference type="Pfam" id="PF00145">
    <property type="entry name" value="DNA_methylase"/>
    <property type="match status" value="1"/>
</dbReference>
<evidence type="ECO:0000256" key="9">
    <source>
        <dbReference type="PROSITE-ProRule" id="PRU01016"/>
    </source>
</evidence>
<dbReference type="InterPro" id="IPR030380">
    <property type="entry name" value="SAM_MeTfrase_DRM"/>
</dbReference>
<keyword evidence="3 9" id="KW-0489">Methyltransferase</keyword>
<dbReference type="PROSITE" id="PS00094">
    <property type="entry name" value="C5_MTASE_1"/>
    <property type="match status" value="1"/>
</dbReference>
<dbReference type="Gene3D" id="3.40.50.150">
    <property type="entry name" value="Vaccinia Virus protein VP39"/>
    <property type="match status" value="2"/>
</dbReference>
<feature type="active site" evidence="9">
    <location>
        <position position="424"/>
    </location>
</feature>
<dbReference type="Proteomes" id="UP000541444">
    <property type="component" value="Unassembled WGS sequence"/>
</dbReference>